<comment type="caution">
    <text evidence="1">The sequence shown here is derived from an EMBL/GenBank/DDBJ whole genome shotgun (WGS) entry which is preliminary data.</text>
</comment>
<protein>
    <submittedName>
        <fullName evidence="1">Uncharacterized protein</fullName>
    </submittedName>
</protein>
<evidence type="ECO:0000313" key="2">
    <source>
        <dbReference type="Proteomes" id="UP000050360"/>
    </source>
</evidence>
<dbReference type="EMBL" id="LKCM01000206">
    <property type="protein sequence ID" value="KPQ42758.1"/>
    <property type="molecule type" value="Genomic_DNA"/>
</dbReference>
<dbReference type="PATRIC" id="fig|1719120.3.peg.2950"/>
<gene>
    <name evidence="1" type="ORF">MPEBLZ_02705</name>
</gene>
<dbReference type="InterPro" id="IPR045397">
    <property type="entry name" value="TumE-like"/>
</dbReference>
<accession>A0A0P7ZGH2</accession>
<organism evidence="1 2">
    <name type="scientific">Candidatus Methanoperedens nitratireducens</name>
    <dbReference type="NCBI Taxonomy" id="1392998"/>
    <lineage>
        <taxon>Archaea</taxon>
        <taxon>Methanobacteriati</taxon>
        <taxon>Methanobacteriota</taxon>
        <taxon>Stenosarchaea group</taxon>
        <taxon>Methanomicrobia</taxon>
        <taxon>Methanosarcinales</taxon>
        <taxon>ANME-2 cluster</taxon>
        <taxon>Candidatus Methanoperedentaceae</taxon>
        <taxon>Candidatus Methanoperedens</taxon>
    </lineage>
</organism>
<dbReference type="Proteomes" id="UP000050360">
    <property type="component" value="Unassembled WGS sequence"/>
</dbReference>
<sequence length="117" mass="13754">MTVSHIIVILSECDFIDNFKILDINIEPPVQSIKARAYFKNGQMLQITESIGADFRRYSYHLQEGVRIIKRWDNAPHWKNVRTYPFHAHVDDQKEPVESKEMFVSDVIAEIKRICGY</sequence>
<name>A0A0P7ZGH2_9EURY</name>
<dbReference type="AlphaFoldDB" id="A0A0P7ZGH2"/>
<dbReference type="Pfam" id="PF20126">
    <property type="entry name" value="TumE"/>
    <property type="match status" value="1"/>
</dbReference>
<evidence type="ECO:0000313" key="1">
    <source>
        <dbReference type="EMBL" id="KPQ42758.1"/>
    </source>
</evidence>
<proteinExistence type="predicted"/>
<reference evidence="1 2" key="1">
    <citation type="submission" date="2015-09" db="EMBL/GenBank/DDBJ databases">
        <title>A metagenomics-based metabolic model of nitrate-dependent anaerobic oxidation of methane by Methanoperedens-like archaea.</title>
        <authorList>
            <person name="Arshad A."/>
            <person name="Speth D.R."/>
            <person name="De Graaf R.M."/>
            <person name="Op Den Camp H.J."/>
            <person name="Jetten M.S."/>
            <person name="Welte C.U."/>
        </authorList>
    </citation>
    <scope>NUCLEOTIDE SEQUENCE [LARGE SCALE GENOMIC DNA]</scope>
</reference>